<organism evidence="1 2">
    <name type="scientific">Platanthera zijinensis</name>
    <dbReference type="NCBI Taxonomy" id="2320716"/>
    <lineage>
        <taxon>Eukaryota</taxon>
        <taxon>Viridiplantae</taxon>
        <taxon>Streptophyta</taxon>
        <taxon>Embryophyta</taxon>
        <taxon>Tracheophyta</taxon>
        <taxon>Spermatophyta</taxon>
        <taxon>Magnoliopsida</taxon>
        <taxon>Liliopsida</taxon>
        <taxon>Asparagales</taxon>
        <taxon>Orchidaceae</taxon>
        <taxon>Orchidoideae</taxon>
        <taxon>Orchideae</taxon>
        <taxon>Orchidinae</taxon>
        <taxon>Platanthera</taxon>
    </lineage>
</organism>
<reference evidence="1 2" key="1">
    <citation type="journal article" date="2022" name="Nat. Plants">
        <title>Genomes of leafy and leafless Platanthera orchids illuminate the evolution of mycoheterotrophy.</title>
        <authorList>
            <person name="Li M.H."/>
            <person name="Liu K.W."/>
            <person name="Li Z."/>
            <person name="Lu H.C."/>
            <person name="Ye Q.L."/>
            <person name="Zhang D."/>
            <person name="Wang J.Y."/>
            <person name="Li Y.F."/>
            <person name="Zhong Z.M."/>
            <person name="Liu X."/>
            <person name="Yu X."/>
            <person name="Liu D.K."/>
            <person name="Tu X.D."/>
            <person name="Liu B."/>
            <person name="Hao Y."/>
            <person name="Liao X.Y."/>
            <person name="Jiang Y.T."/>
            <person name="Sun W.H."/>
            <person name="Chen J."/>
            <person name="Chen Y.Q."/>
            <person name="Ai Y."/>
            <person name="Zhai J.W."/>
            <person name="Wu S.S."/>
            <person name="Zhou Z."/>
            <person name="Hsiao Y.Y."/>
            <person name="Wu W.L."/>
            <person name="Chen Y.Y."/>
            <person name="Lin Y.F."/>
            <person name="Hsu J.L."/>
            <person name="Li C.Y."/>
            <person name="Wang Z.W."/>
            <person name="Zhao X."/>
            <person name="Zhong W.Y."/>
            <person name="Ma X.K."/>
            <person name="Ma L."/>
            <person name="Huang J."/>
            <person name="Chen G.Z."/>
            <person name="Huang M.Z."/>
            <person name="Huang L."/>
            <person name="Peng D.H."/>
            <person name="Luo Y.B."/>
            <person name="Zou S.Q."/>
            <person name="Chen S.P."/>
            <person name="Lan S."/>
            <person name="Tsai W.C."/>
            <person name="Van de Peer Y."/>
            <person name="Liu Z.J."/>
        </authorList>
    </citation>
    <scope>NUCLEOTIDE SEQUENCE [LARGE SCALE GENOMIC DNA]</scope>
    <source>
        <strain evidence="1">Lor287</strain>
    </source>
</reference>
<sequence>MVQGLSEIDMAAAWKLVRLSITGENGVEESLNINKKATQKRCREEDETGVKGVELTKKRQRFLSVAYLYEVTKPIKAIILKTE</sequence>
<dbReference type="Proteomes" id="UP001418222">
    <property type="component" value="Unassembled WGS sequence"/>
</dbReference>
<accession>A0AAP0BSF7</accession>
<comment type="caution">
    <text evidence="1">The sequence shown here is derived from an EMBL/GenBank/DDBJ whole genome shotgun (WGS) entry which is preliminary data.</text>
</comment>
<proteinExistence type="predicted"/>
<gene>
    <name evidence="1" type="ORF">KSP39_PZI006253</name>
</gene>
<name>A0AAP0BSF7_9ASPA</name>
<dbReference type="EMBL" id="JBBWWQ010000004">
    <property type="protein sequence ID" value="KAK8948493.1"/>
    <property type="molecule type" value="Genomic_DNA"/>
</dbReference>
<evidence type="ECO:0000313" key="1">
    <source>
        <dbReference type="EMBL" id="KAK8948493.1"/>
    </source>
</evidence>
<keyword evidence="2" id="KW-1185">Reference proteome</keyword>
<protein>
    <submittedName>
        <fullName evidence="1">Uncharacterized protein</fullName>
    </submittedName>
</protein>
<evidence type="ECO:0000313" key="2">
    <source>
        <dbReference type="Proteomes" id="UP001418222"/>
    </source>
</evidence>
<dbReference type="AlphaFoldDB" id="A0AAP0BSF7"/>